<organism evidence="1 2">
    <name type="scientific">Aspergillus glaucus CBS 516.65</name>
    <dbReference type="NCBI Taxonomy" id="1160497"/>
    <lineage>
        <taxon>Eukaryota</taxon>
        <taxon>Fungi</taxon>
        <taxon>Dikarya</taxon>
        <taxon>Ascomycota</taxon>
        <taxon>Pezizomycotina</taxon>
        <taxon>Eurotiomycetes</taxon>
        <taxon>Eurotiomycetidae</taxon>
        <taxon>Eurotiales</taxon>
        <taxon>Aspergillaceae</taxon>
        <taxon>Aspergillus</taxon>
        <taxon>Aspergillus subgen. Aspergillus</taxon>
    </lineage>
</organism>
<dbReference type="VEuPathDB" id="FungiDB:ASPGLDRAFT_50713"/>
<protein>
    <submittedName>
        <fullName evidence="1">Uncharacterized protein</fullName>
    </submittedName>
</protein>
<dbReference type="RefSeq" id="XP_022397880.1">
    <property type="nucleotide sequence ID" value="XM_022547368.1"/>
</dbReference>
<evidence type="ECO:0000313" key="1">
    <source>
        <dbReference type="EMBL" id="OJJ81182.1"/>
    </source>
</evidence>
<sequence>MASLLKIYQAGTLFGAALPNITQCCLLNAVFGLSVPWFQLISLNYHLHPNHWFCGIVGPLMRNSSLVCAWQLVISVCSRFVIMQ</sequence>
<dbReference type="GeneID" id="34463629"/>
<accession>A0A1L9VBG2</accession>
<dbReference type="EMBL" id="KV878907">
    <property type="protein sequence ID" value="OJJ81182.1"/>
    <property type="molecule type" value="Genomic_DNA"/>
</dbReference>
<reference evidence="2" key="1">
    <citation type="journal article" date="2017" name="Genome Biol.">
        <title>Comparative genomics reveals high biological diversity and specific adaptations in the industrially and medically important fungal genus Aspergillus.</title>
        <authorList>
            <person name="de Vries R.P."/>
            <person name="Riley R."/>
            <person name="Wiebenga A."/>
            <person name="Aguilar-Osorio G."/>
            <person name="Amillis S."/>
            <person name="Uchima C.A."/>
            <person name="Anderluh G."/>
            <person name="Asadollahi M."/>
            <person name="Askin M."/>
            <person name="Barry K."/>
            <person name="Battaglia E."/>
            <person name="Bayram O."/>
            <person name="Benocci T."/>
            <person name="Braus-Stromeyer S.A."/>
            <person name="Caldana C."/>
            <person name="Canovas D."/>
            <person name="Cerqueira G.C."/>
            <person name="Chen F."/>
            <person name="Chen W."/>
            <person name="Choi C."/>
            <person name="Clum A."/>
            <person name="Dos Santos R.A."/>
            <person name="Damasio A.R."/>
            <person name="Diallinas G."/>
            <person name="Emri T."/>
            <person name="Fekete E."/>
            <person name="Flipphi M."/>
            <person name="Freyberg S."/>
            <person name="Gallo A."/>
            <person name="Gournas C."/>
            <person name="Habgood R."/>
            <person name="Hainaut M."/>
            <person name="Harispe M.L."/>
            <person name="Henrissat B."/>
            <person name="Hilden K.S."/>
            <person name="Hope R."/>
            <person name="Hossain A."/>
            <person name="Karabika E."/>
            <person name="Karaffa L."/>
            <person name="Karanyi Z."/>
            <person name="Krasevec N."/>
            <person name="Kuo A."/>
            <person name="Kusch H."/>
            <person name="LaButti K."/>
            <person name="Lagendijk E.L."/>
            <person name="Lapidus A."/>
            <person name="Levasseur A."/>
            <person name="Lindquist E."/>
            <person name="Lipzen A."/>
            <person name="Logrieco A.F."/>
            <person name="MacCabe A."/>
            <person name="Maekelae M.R."/>
            <person name="Malavazi I."/>
            <person name="Melin P."/>
            <person name="Meyer V."/>
            <person name="Mielnichuk N."/>
            <person name="Miskei M."/>
            <person name="Molnar A.P."/>
            <person name="Mule G."/>
            <person name="Ngan C.Y."/>
            <person name="Orejas M."/>
            <person name="Orosz E."/>
            <person name="Ouedraogo J.P."/>
            <person name="Overkamp K.M."/>
            <person name="Park H.-S."/>
            <person name="Perrone G."/>
            <person name="Piumi F."/>
            <person name="Punt P.J."/>
            <person name="Ram A.F."/>
            <person name="Ramon A."/>
            <person name="Rauscher S."/>
            <person name="Record E."/>
            <person name="Riano-Pachon D.M."/>
            <person name="Robert V."/>
            <person name="Roehrig J."/>
            <person name="Ruller R."/>
            <person name="Salamov A."/>
            <person name="Salih N.S."/>
            <person name="Samson R.A."/>
            <person name="Sandor E."/>
            <person name="Sanguinetti M."/>
            <person name="Schuetze T."/>
            <person name="Sepcic K."/>
            <person name="Shelest E."/>
            <person name="Sherlock G."/>
            <person name="Sophianopoulou V."/>
            <person name="Squina F.M."/>
            <person name="Sun H."/>
            <person name="Susca A."/>
            <person name="Todd R.B."/>
            <person name="Tsang A."/>
            <person name="Unkles S.E."/>
            <person name="van de Wiele N."/>
            <person name="van Rossen-Uffink D."/>
            <person name="Oliveira J.V."/>
            <person name="Vesth T.C."/>
            <person name="Visser J."/>
            <person name="Yu J.-H."/>
            <person name="Zhou M."/>
            <person name="Andersen M.R."/>
            <person name="Archer D.B."/>
            <person name="Baker S.E."/>
            <person name="Benoit I."/>
            <person name="Brakhage A.A."/>
            <person name="Braus G.H."/>
            <person name="Fischer R."/>
            <person name="Frisvad J.C."/>
            <person name="Goldman G.H."/>
            <person name="Houbraken J."/>
            <person name="Oakley B."/>
            <person name="Pocsi I."/>
            <person name="Scazzocchio C."/>
            <person name="Seiboth B."/>
            <person name="vanKuyk P.A."/>
            <person name="Wortman J."/>
            <person name="Dyer P.S."/>
            <person name="Grigoriev I.V."/>
        </authorList>
    </citation>
    <scope>NUCLEOTIDE SEQUENCE [LARGE SCALE GENOMIC DNA]</scope>
    <source>
        <strain evidence="2">CBS 516.65</strain>
    </source>
</reference>
<dbReference type="AlphaFoldDB" id="A0A1L9VBG2"/>
<name>A0A1L9VBG2_ASPGL</name>
<gene>
    <name evidence="1" type="ORF">ASPGLDRAFT_50713</name>
</gene>
<proteinExistence type="predicted"/>
<dbReference type="Proteomes" id="UP000184300">
    <property type="component" value="Unassembled WGS sequence"/>
</dbReference>
<keyword evidence="2" id="KW-1185">Reference proteome</keyword>
<evidence type="ECO:0000313" key="2">
    <source>
        <dbReference type="Proteomes" id="UP000184300"/>
    </source>
</evidence>